<dbReference type="Proteomes" id="UP000241462">
    <property type="component" value="Unassembled WGS sequence"/>
</dbReference>
<keyword evidence="3" id="KW-0560">Oxidoreductase</keyword>
<name>A0A2T2ZV26_9PEZI</name>
<dbReference type="OrthoDB" id="5296at2759"/>
<evidence type="ECO:0000256" key="3">
    <source>
        <dbReference type="ARBA" id="ARBA00023002"/>
    </source>
</evidence>
<dbReference type="Pfam" id="PF00106">
    <property type="entry name" value="adh_short"/>
    <property type="match status" value="1"/>
</dbReference>
<gene>
    <name evidence="4" type="ORF">BD289DRAFT_377720</name>
</gene>
<accession>A0A2T2ZV26</accession>
<organism evidence="4 5">
    <name type="scientific">Coniella lustricola</name>
    <dbReference type="NCBI Taxonomy" id="2025994"/>
    <lineage>
        <taxon>Eukaryota</taxon>
        <taxon>Fungi</taxon>
        <taxon>Dikarya</taxon>
        <taxon>Ascomycota</taxon>
        <taxon>Pezizomycotina</taxon>
        <taxon>Sordariomycetes</taxon>
        <taxon>Sordariomycetidae</taxon>
        <taxon>Diaporthales</taxon>
        <taxon>Schizoparmaceae</taxon>
        <taxon>Coniella</taxon>
    </lineage>
</organism>
<dbReference type="PRINTS" id="PR00081">
    <property type="entry name" value="GDHRDH"/>
</dbReference>
<dbReference type="InterPro" id="IPR002347">
    <property type="entry name" value="SDR_fam"/>
</dbReference>
<dbReference type="EMBL" id="KZ678652">
    <property type="protein sequence ID" value="PSR77515.1"/>
    <property type="molecule type" value="Genomic_DNA"/>
</dbReference>
<dbReference type="STRING" id="2025994.A0A2T2ZV26"/>
<dbReference type="AlphaFoldDB" id="A0A2T2ZV26"/>
<dbReference type="PANTHER" id="PTHR44229:SF4">
    <property type="entry name" value="15-HYDROXYPROSTAGLANDIN DEHYDROGENASE [NAD(+)]"/>
    <property type="match status" value="1"/>
</dbReference>
<dbReference type="PROSITE" id="PS00018">
    <property type="entry name" value="EF_HAND_1"/>
    <property type="match status" value="1"/>
</dbReference>
<dbReference type="SUPFAM" id="SSF51735">
    <property type="entry name" value="NAD(P)-binding Rossmann-fold domains"/>
    <property type="match status" value="1"/>
</dbReference>
<dbReference type="PANTHER" id="PTHR44229">
    <property type="entry name" value="15-HYDROXYPROSTAGLANDIN DEHYDROGENASE [NAD(+)]"/>
    <property type="match status" value="1"/>
</dbReference>
<evidence type="ECO:0000313" key="5">
    <source>
        <dbReference type="Proteomes" id="UP000241462"/>
    </source>
</evidence>
<comment type="similarity">
    <text evidence="1">Belongs to the short-chain dehydrogenases/reductases (SDR) family.</text>
</comment>
<dbReference type="Gene3D" id="3.40.50.720">
    <property type="entry name" value="NAD(P)-binding Rossmann-like Domain"/>
    <property type="match status" value="1"/>
</dbReference>
<evidence type="ECO:0000256" key="2">
    <source>
        <dbReference type="ARBA" id="ARBA00022857"/>
    </source>
</evidence>
<dbReference type="InParanoid" id="A0A2T2ZV26"/>
<protein>
    <submittedName>
        <fullName evidence="4">Short chain dehydrogenase</fullName>
    </submittedName>
</protein>
<sequence length="343" mass="36434">MASTTTTFTVDGKTAIITGAGSGINLAFAALLLSRNCNVVLADLALRPEAEALLAKHSSSSSEADASTHRQSPRAIFVPTDVASWPALAHMFAVALETFDSIDIVCPGAGIFEPHWTNFWHPPGSPEARDDPVAGHYALLDINLTHPIRTTQLALSHWLHPRTTASSSSTGTALSAASSPKRIVHITSIAGQLPNLNAPLYSAAKFGLTGFVRSLGPLEAQLNIRVNAVAPGIVRTPLWEEHPEKMVYVDPDQDGWVTPAEVAAAMLRCVEDQELEGGTVLEVGKNTTRRVQVLGDAGPSKDPRDGMTVSNAKEGHEMVWAWLKDGKIWGDGASVAQGANSTM</sequence>
<reference evidence="4 5" key="1">
    <citation type="journal article" date="2018" name="Mycol. Prog.">
        <title>Coniella lustricola, a new species from submerged detritus.</title>
        <authorList>
            <person name="Raudabaugh D.B."/>
            <person name="Iturriaga T."/>
            <person name="Carver A."/>
            <person name="Mondo S."/>
            <person name="Pangilinan J."/>
            <person name="Lipzen A."/>
            <person name="He G."/>
            <person name="Amirebrahimi M."/>
            <person name="Grigoriev I.V."/>
            <person name="Miller A.N."/>
        </authorList>
    </citation>
    <scope>NUCLEOTIDE SEQUENCE [LARGE SCALE GENOMIC DNA]</scope>
    <source>
        <strain evidence="4 5">B22-T-1</strain>
    </source>
</reference>
<dbReference type="PROSITE" id="PS00061">
    <property type="entry name" value="ADH_SHORT"/>
    <property type="match status" value="1"/>
</dbReference>
<dbReference type="InterPro" id="IPR036291">
    <property type="entry name" value="NAD(P)-bd_dom_sf"/>
</dbReference>
<dbReference type="GO" id="GO:0005737">
    <property type="term" value="C:cytoplasm"/>
    <property type="evidence" value="ECO:0007669"/>
    <property type="project" value="TreeGrafter"/>
</dbReference>
<keyword evidence="2" id="KW-0521">NADP</keyword>
<dbReference type="FunFam" id="3.40.50.720:FF:000643">
    <property type="entry name" value="Short chain dehydrogenase/reductase family oxidoreductase, putative"/>
    <property type="match status" value="1"/>
</dbReference>
<dbReference type="InterPro" id="IPR020904">
    <property type="entry name" value="Sc_DH/Rdtase_CS"/>
</dbReference>
<evidence type="ECO:0000313" key="4">
    <source>
        <dbReference type="EMBL" id="PSR77515.1"/>
    </source>
</evidence>
<proteinExistence type="inferred from homology"/>
<dbReference type="InterPro" id="IPR018247">
    <property type="entry name" value="EF_Hand_1_Ca_BS"/>
</dbReference>
<keyword evidence="5" id="KW-1185">Reference proteome</keyword>
<dbReference type="GO" id="GO:0016616">
    <property type="term" value="F:oxidoreductase activity, acting on the CH-OH group of donors, NAD or NADP as acceptor"/>
    <property type="evidence" value="ECO:0007669"/>
    <property type="project" value="TreeGrafter"/>
</dbReference>
<evidence type="ECO:0000256" key="1">
    <source>
        <dbReference type="ARBA" id="ARBA00006484"/>
    </source>
</evidence>